<dbReference type="InterPro" id="IPR032823">
    <property type="entry name" value="BCA_ABC_TP_C"/>
</dbReference>
<dbReference type="CDD" id="cd03219">
    <property type="entry name" value="ABC_Mj1267_LivG_branched"/>
    <property type="match status" value="1"/>
</dbReference>
<evidence type="ECO:0000259" key="5">
    <source>
        <dbReference type="PROSITE" id="PS50893"/>
    </source>
</evidence>
<dbReference type="Pfam" id="PF00005">
    <property type="entry name" value="ABC_tran"/>
    <property type="match status" value="1"/>
</dbReference>
<organism evidence="6 7">
    <name type="scientific">Massilia suwonensis</name>
    <dbReference type="NCBI Taxonomy" id="648895"/>
    <lineage>
        <taxon>Bacteria</taxon>
        <taxon>Pseudomonadati</taxon>
        <taxon>Pseudomonadota</taxon>
        <taxon>Betaproteobacteria</taxon>
        <taxon>Burkholderiales</taxon>
        <taxon>Oxalobacteraceae</taxon>
        <taxon>Telluria group</taxon>
        <taxon>Massilia</taxon>
    </lineage>
</organism>
<protein>
    <submittedName>
        <fullName evidence="6">ABC transporter ATP-binding protein</fullName>
    </submittedName>
</protein>
<dbReference type="PANTHER" id="PTHR45772">
    <property type="entry name" value="CONSERVED COMPONENT OF ABC TRANSPORTER FOR NATURAL AMINO ACIDS-RELATED"/>
    <property type="match status" value="1"/>
</dbReference>
<dbReference type="SMART" id="SM00382">
    <property type="entry name" value="AAA"/>
    <property type="match status" value="1"/>
</dbReference>
<dbReference type="InterPro" id="IPR003439">
    <property type="entry name" value="ABC_transporter-like_ATP-bd"/>
</dbReference>
<dbReference type="Gene3D" id="3.40.50.300">
    <property type="entry name" value="P-loop containing nucleotide triphosphate hydrolases"/>
    <property type="match status" value="1"/>
</dbReference>
<evidence type="ECO:0000256" key="4">
    <source>
        <dbReference type="ARBA" id="ARBA00022840"/>
    </source>
</evidence>
<evidence type="ECO:0000256" key="2">
    <source>
        <dbReference type="ARBA" id="ARBA00022475"/>
    </source>
</evidence>
<dbReference type="InterPro" id="IPR051120">
    <property type="entry name" value="ABC_AA/LPS_Transport"/>
</dbReference>
<reference evidence="7" key="1">
    <citation type="journal article" date="2019" name="Int. J. Syst. Evol. Microbiol.">
        <title>The Global Catalogue of Microorganisms (GCM) 10K type strain sequencing project: providing services to taxonomists for standard genome sequencing and annotation.</title>
        <authorList>
            <consortium name="The Broad Institute Genomics Platform"/>
            <consortium name="The Broad Institute Genome Sequencing Center for Infectious Disease"/>
            <person name="Wu L."/>
            <person name="Ma J."/>
        </authorList>
    </citation>
    <scope>NUCLEOTIDE SEQUENCE [LARGE SCALE GENOMIC DNA]</scope>
    <source>
        <strain evidence="7">CCUG 43111</strain>
    </source>
</reference>
<gene>
    <name evidence="6" type="ORF">ACFPQ5_11140</name>
</gene>
<proteinExistence type="predicted"/>
<dbReference type="SUPFAM" id="SSF52540">
    <property type="entry name" value="P-loop containing nucleoside triphosphate hydrolases"/>
    <property type="match status" value="1"/>
</dbReference>
<sequence>MSSTPLMQATGLTRRFGGLVAVDGVSIDLHRGQVHAVIGTNGAGKSTLINLLSGEIPLSSGEIRLAGQDITALSQPRRARSGVGRSYQRTTIFPTLPVLENCRLAAQAARQRPWTLWEGAQSCRASLEAARAALDAAGLADAHQLPAGSMSHGKKRQLEIAMCLATNPQVLLLDEPLAGMGAEESERMLSMLERLRADHAILLVEHDMDAVFRVADCITVMVNGAVIASGSPESVRSSPEVQRAYLGEGHA</sequence>
<evidence type="ECO:0000256" key="3">
    <source>
        <dbReference type="ARBA" id="ARBA00022741"/>
    </source>
</evidence>
<dbReference type="GO" id="GO:0005524">
    <property type="term" value="F:ATP binding"/>
    <property type="evidence" value="ECO:0007669"/>
    <property type="project" value="UniProtKB-KW"/>
</dbReference>
<comment type="caution">
    <text evidence="6">The sequence shown here is derived from an EMBL/GenBank/DDBJ whole genome shotgun (WGS) entry which is preliminary data.</text>
</comment>
<evidence type="ECO:0000256" key="1">
    <source>
        <dbReference type="ARBA" id="ARBA00022448"/>
    </source>
</evidence>
<keyword evidence="4 6" id="KW-0067">ATP-binding</keyword>
<name>A0ABW0MLG9_9BURK</name>
<keyword evidence="7" id="KW-1185">Reference proteome</keyword>
<keyword evidence="1" id="KW-0813">Transport</keyword>
<evidence type="ECO:0000313" key="6">
    <source>
        <dbReference type="EMBL" id="MFC5478749.1"/>
    </source>
</evidence>
<dbReference type="PANTHER" id="PTHR45772:SF2">
    <property type="entry name" value="ABC TRANSPORTER ATP-BINDING PROTEIN"/>
    <property type="match status" value="1"/>
</dbReference>
<dbReference type="EMBL" id="JBHSMR010000013">
    <property type="protein sequence ID" value="MFC5478749.1"/>
    <property type="molecule type" value="Genomic_DNA"/>
</dbReference>
<dbReference type="Pfam" id="PF12399">
    <property type="entry name" value="BCA_ABC_TP_C"/>
    <property type="match status" value="1"/>
</dbReference>
<keyword evidence="2" id="KW-0472">Membrane</keyword>
<dbReference type="RefSeq" id="WP_379755014.1">
    <property type="nucleotide sequence ID" value="NZ_JBHSMR010000013.1"/>
</dbReference>
<keyword evidence="3" id="KW-0547">Nucleotide-binding</keyword>
<dbReference type="InterPro" id="IPR003593">
    <property type="entry name" value="AAA+_ATPase"/>
</dbReference>
<accession>A0ABW0MLG9</accession>
<dbReference type="PROSITE" id="PS50893">
    <property type="entry name" value="ABC_TRANSPORTER_2"/>
    <property type="match status" value="1"/>
</dbReference>
<feature type="domain" description="ABC transporter" evidence="5">
    <location>
        <begin position="7"/>
        <end position="248"/>
    </location>
</feature>
<evidence type="ECO:0000313" key="7">
    <source>
        <dbReference type="Proteomes" id="UP001596101"/>
    </source>
</evidence>
<dbReference type="InterPro" id="IPR027417">
    <property type="entry name" value="P-loop_NTPase"/>
</dbReference>
<keyword evidence="2" id="KW-1003">Cell membrane</keyword>
<dbReference type="Proteomes" id="UP001596101">
    <property type="component" value="Unassembled WGS sequence"/>
</dbReference>